<dbReference type="SUPFAM" id="SSF52540">
    <property type="entry name" value="P-loop containing nucleoside triphosphate hydrolases"/>
    <property type="match status" value="2"/>
</dbReference>
<dbReference type="InterPro" id="IPR027417">
    <property type="entry name" value="P-loop_NTPase"/>
</dbReference>
<dbReference type="SMART" id="SM00490">
    <property type="entry name" value="HELICc"/>
    <property type="match status" value="1"/>
</dbReference>
<evidence type="ECO:0000256" key="2">
    <source>
        <dbReference type="SAM" id="Coils"/>
    </source>
</evidence>
<dbReference type="InterPro" id="IPR038718">
    <property type="entry name" value="SNF2-like_sf"/>
</dbReference>
<evidence type="ECO:0000256" key="1">
    <source>
        <dbReference type="ARBA" id="ARBA00022801"/>
    </source>
</evidence>
<accession>A0A5K3FDE2</accession>
<feature type="region of interest" description="Disordered" evidence="3">
    <location>
        <begin position="138"/>
        <end position="164"/>
    </location>
</feature>
<feature type="region of interest" description="Disordered" evidence="3">
    <location>
        <begin position="716"/>
        <end position="749"/>
    </location>
</feature>
<feature type="region of interest" description="Disordered" evidence="3">
    <location>
        <begin position="863"/>
        <end position="890"/>
    </location>
</feature>
<reference evidence="6" key="1">
    <citation type="submission" date="2019-11" db="UniProtKB">
        <authorList>
            <consortium name="WormBaseParasite"/>
        </authorList>
    </citation>
    <scope>IDENTIFICATION</scope>
</reference>
<evidence type="ECO:0000259" key="5">
    <source>
        <dbReference type="PROSITE" id="PS51194"/>
    </source>
</evidence>
<dbReference type="InterPro" id="IPR050496">
    <property type="entry name" value="SNF2_RAD54_helicase_repair"/>
</dbReference>
<dbReference type="InterPro" id="IPR014001">
    <property type="entry name" value="Helicase_ATP-bd"/>
</dbReference>
<keyword evidence="1" id="KW-0378">Hydrolase</keyword>
<keyword evidence="2" id="KW-0175">Coiled coil</keyword>
<dbReference type="PROSITE" id="PS51192">
    <property type="entry name" value="HELICASE_ATP_BIND_1"/>
    <property type="match status" value="1"/>
</dbReference>
<feature type="domain" description="Helicase ATP-binding" evidence="4">
    <location>
        <begin position="204"/>
        <end position="403"/>
    </location>
</feature>
<feature type="compositionally biased region" description="Basic and acidic residues" evidence="3">
    <location>
        <begin position="738"/>
        <end position="749"/>
    </location>
</feature>
<evidence type="ECO:0000256" key="3">
    <source>
        <dbReference type="SAM" id="MobiDB-lite"/>
    </source>
</evidence>
<evidence type="ECO:0000259" key="4">
    <source>
        <dbReference type="PROSITE" id="PS51192"/>
    </source>
</evidence>
<dbReference type="InterPro" id="IPR001650">
    <property type="entry name" value="Helicase_C-like"/>
</dbReference>
<dbReference type="SMART" id="SM00487">
    <property type="entry name" value="DEXDc"/>
    <property type="match status" value="1"/>
</dbReference>
<dbReference type="CDD" id="cd18793">
    <property type="entry name" value="SF2_C_SNF"/>
    <property type="match status" value="1"/>
</dbReference>
<dbReference type="GO" id="GO:0008094">
    <property type="term" value="F:ATP-dependent activity, acting on DNA"/>
    <property type="evidence" value="ECO:0007669"/>
    <property type="project" value="TreeGrafter"/>
</dbReference>
<dbReference type="AlphaFoldDB" id="A0A5K3FDE2"/>
<proteinExistence type="predicted"/>
<dbReference type="GO" id="GO:0005634">
    <property type="term" value="C:nucleus"/>
    <property type="evidence" value="ECO:0007669"/>
    <property type="project" value="TreeGrafter"/>
</dbReference>
<sequence length="1154" mass="129959">MKVDRSRIKVSDYSEVSAISQVDAAYEEADLDAGVCAQVEEALRKRCPAQEKLLRNLQNIREDIKFTKDMIKQLEVALDGMLCSNEGADRVAERKIRSLENEIETKMKLLDTLQKREAAYQDMLDNKAEPDRFDVVTPSALNESSQSGIPTRPQRPASKPSVSVVKNTNRQVADTDDADLKTFERRVLWEKLYGYQREGVSWLWGLHQQGVGGILGDEMGLGKTIQVIAFLAALRHSKLETTGGSFDVAVSQMKQSSSSETLNKTHGLGPVLIVCPGTVLKQWLAEFREWIPTARVVIVHSSGSGYHNISHLVSSLFVTSGVALTTYGTLTQHKDLLLPLPWHYLILDEGHKIKNPEADITVTVKRVETAYRCACTLKNLLSPYLLRRMKSEVHLELPKKSEQVLFCHLTNYQRSLYEEYLNSKACQDILQGKGLVFKGLILLKKLCNHPDLVTGGPRRFGMRFGEDQDDLLTGDFRASEEQEDWQKFGCSRRSGKLLVTLDLLSLWREQNHKVLLFSQSRKMLTLLEKHLQRRGYSYLRMDGTTAMGQRQRLVEEFNSSSCDRCFVFLLTTRVGGLGVNLTGANRVLIYDPDWNPSTDAQARERAWRIGQLREVVVYRLLASGTIEEKIYQRQIFKQFLTNRVLKNPGQQRFFKINDLQELFSIADAKPSEANGGQRPESASFFKCVGIPKHAIAQPLNLSGNRFDRLLEDKQLKADEASSSESENASSQEGASVVQRREEETQEEREARLRAQARLLSRKLVEKYGRKRKRGTRVDGHRIRGVEKLSRLDEGAGSDIQGTSEAPRTDIDPFVASVLCGSGGDNTVETNSDRRLQELKAKLQRVDEDMREEAERVAKAALEAIRGKKKTHSSRHQRPSRRNRIGAQSAASRRLRNLTTVNHDRLMNEFLMPVKAVDPSLVKLQAARLASSVVAWLHAEALKICRPTAAVDVPLPSPLRTTFGLAKNPFLWSPQEIKSPLYLSYMALDGVRSPQSDDWSKNFLYTGHNRLSSRLLLQVIRTRRDRSMTFLGISAPSLLEGGSAESVSKERELRKVALDLLRLFSERRPTPSTSTSEAVVLVTNTDEIAARFEDLLSTNDSSSGLNARHFRALLRALAVAPAKGERGERGTTWTLKPRFVMIARRFALAPTRFAP</sequence>
<feature type="coiled-coil region" evidence="2">
    <location>
        <begin position="50"/>
        <end position="116"/>
    </location>
</feature>
<dbReference type="GO" id="GO:0016787">
    <property type="term" value="F:hydrolase activity"/>
    <property type="evidence" value="ECO:0007669"/>
    <property type="project" value="UniProtKB-KW"/>
</dbReference>
<dbReference type="Pfam" id="PF00271">
    <property type="entry name" value="Helicase_C"/>
    <property type="match status" value="1"/>
</dbReference>
<dbReference type="Gene3D" id="3.40.50.10810">
    <property type="entry name" value="Tandem AAA-ATPase domain"/>
    <property type="match status" value="1"/>
</dbReference>
<dbReference type="Pfam" id="PF00176">
    <property type="entry name" value="SNF2-rel_dom"/>
    <property type="match status" value="1"/>
</dbReference>
<dbReference type="Gene3D" id="3.40.50.300">
    <property type="entry name" value="P-loop containing nucleotide triphosphate hydrolases"/>
    <property type="match status" value="1"/>
</dbReference>
<feature type="compositionally biased region" description="Polar residues" evidence="3">
    <location>
        <begin position="139"/>
        <end position="149"/>
    </location>
</feature>
<feature type="coiled-coil region" evidence="2">
    <location>
        <begin position="828"/>
        <end position="862"/>
    </location>
</feature>
<feature type="compositionally biased region" description="Low complexity" evidence="3">
    <location>
        <begin position="720"/>
        <end position="735"/>
    </location>
</feature>
<evidence type="ECO:0000313" key="6">
    <source>
        <dbReference type="WBParaSite" id="MCU_007424-RA"/>
    </source>
</evidence>
<organism evidence="6">
    <name type="scientific">Mesocestoides corti</name>
    <name type="common">Flatworm</name>
    <dbReference type="NCBI Taxonomy" id="53468"/>
    <lineage>
        <taxon>Eukaryota</taxon>
        <taxon>Metazoa</taxon>
        <taxon>Spiralia</taxon>
        <taxon>Lophotrochozoa</taxon>
        <taxon>Platyhelminthes</taxon>
        <taxon>Cestoda</taxon>
        <taxon>Eucestoda</taxon>
        <taxon>Cyclophyllidea</taxon>
        <taxon>Mesocestoididae</taxon>
        <taxon>Mesocestoides</taxon>
    </lineage>
</organism>
<name>A0A5K3FDE2_MESCO</name>
<feature type="compositionally biased region" description="Basic residues" evidence="3">
    <location>
        <begin position="866"/>
        <end position="883"/>
    </location>
</feature>
<dbReference type="GO" id="GO:0006283">
    <property type="term" value="P:transcription-coupled nucleotide-excision repair"/>
    <property type="evidence" value="ECO:0007669"/>
    <property type="project" value="TreeGrafter"/>
</dbReference>
<dbReference type="InterPro" id="IPR049730">
    <property type="entry name" value="SNF2/RAD54-like_C"/>
</dbReference>
<dbReference type="PANTHER" id="PTHR45629">
    <property type="entry name" value="SNF2/RAD54 FAMILY MEMBER"/>
    <property type="match status" value="1"/>
</dbReference>
<dbReference type="WBParaSite" id="MCU_007424-RA">
    <property type="protein sequence ID" value="MCU_007424-RA"/>
    <property type="gene ID" value="MCU_007424"/>
</dbReference>
<dbReference type="PROSITE" id="PS51194">
    <property type="entry name" value="HELICASE_CTER"/>
    <property type="match status" value="1"/>
</dbReference>
<dbReference type="PANTHER" id="PTHR45629:SF7">
    <property type="entry name" value="DNA EXCISION REPAIR PROTEIN ERCC-6-RELATED"/>
    <property type="match status" value="1"/>
</dbReference>
<protein>
    <submittedName>
        <fullName evidence="6">DNA excision repair protein ERCC-6</fullName>
    </submittedName>
</protein>
<dbReference type="InterPro" id="IPR000330">
    <property type="entry name" value="SNF2_N"/>
</dbReference>
<dbReference type="GO" id="GO:0005524">
    <property type="term" value="F:ATP binding"/>
    <property type="evidence" value="ECO:0007669"/>
    <property type="project" value="InterPro"/>
</dbReference>
<feature type="domain" description="Helicase C-terminal" evidence="5">
    <location>
        <begin position="499"/>
        <end position="660"/>
    </location>
</feature>